<dbReference type="EMBL" id="BMKR01000051">
    <property type="protein sequence ID" value="GGG10889.1"/>
    <property type="molecule type" value="Genomic_DNA"/>
</dbReference>
<dbReference type="SUPFAM" id="SSF55383">
    <property type="entry name" value="Copper amine oxidase, domain N"/>
    <property type="match status" value="1"/>
</dbReference>
<reference evidence="3" key="2">
    <citation type="submission" date="2020-09" db="EMBL/GenBank/DDBJ databases">
        <authorList>
            <person name="Sun Q."/>
            <person name="Zhou Y."/>
        </authorList>
    </citation>
    <scope>NUCLEOTIDE SEQUENCE</scope>
    <source>
        <strain evidence="3">CGMCC 1.16134</strain>
    </source>
</reference>
<dbReference type="InterPro" id="IPR036582">
    <property type="entry name" value="Mao_N_sf"/>
</dbReference>
<dbReference type="RefSeq" id="WP_189031989.1">
    <property type="nucleotide sequence ID" value="NZ_BMKR01000051.1"/>
</dbReference>
<feature type="signal peptide" evidence="1">
    <location>
        <begin position="1"/>
        <end position="24"/>
    </location>
</feature>
<dbReference type="InterPro" id="IPR012854">
    <property type="entry name" value="Cu_amine_oxidase-like_N"/>
</dbReference>
<dbReference type="AlphaFoldDB" id="A0A917D5C3"/>
<dbReference type="Proteomes" id="UP000637643">
    <property type="component" value="Unassembled WGS sequence"/>
</dbReference>
<keyword evidence="1" id="KW-0732">Signal</keyword>
<keyword evidence="4" id="KW-1185">Reference proteome</keyword>
<sequence length="377" mass="41505">MNKWKISLGMIAAAFTLSTGTAAAAENPIMLNFSDTGLRSSQVIAEGTTLVPLKPLAESMGYTLNWDQNAKLAKLIRPEREVTFTAGTASVTVNNQPSKLTKPPRMIKGSVYVPLVSAVQALGGKTWFDKKNGSLNIVDDPRFKTATLQNRTYWVSQKNGDLYVRISPSAKPELAGALPLTGSPYNHDFTITAAGQATDLLQITDQHYSMFNDFSNGYQALVHKGSILKQMDYHYVTPAYGPQTQPASTQLFMTDGQNLQYINKEGTLGESFDLEQLTGLTKPFVIEYAAPDVALVRSKSTTQLFAIEIATENHVNLSQKLIRAADRQEWDRADGSDPYYLTRMLTLTARKANTLTFTYTPLPEGKPQTVTYIIGTK</sequence>
<gene>
    <name evidence="3" type="ORF">GCM10010912_64140</name>
</gene>
<evidence type="ECO:0000256" key="1">
    <source>
        <dbReference type="SAM" id="SignalP"/>
    </source>
</evidence>
<feature type="chain" id="PRO_5037340584" description="Copper amine oxidase-like N-terminal domain-containing protein" evidence="1">
    <location>
        <begin position="25"/>
        <end position="377"/>
    </location>
</feature>
<protein>
    <recommendedName>
        <fullName evidence="2">Copper amine oxidase-like N-terminal domain-containing protein</fullName>
    </recommendedName>
</protein>
<name>A0A917D5C3_9BACL</name>
<dbReference type="Pfam" id="PF07833">
    <property type="entry name" value="Cu_amine_oxidN1"/>
    <property type="match status" value="1"/>
</dbReference>
<proteinExistence type="predicted"/>
<evidence type="ECO:0000313" key="4">
    <source>
        <dbReference type="Proteomes" id="UP000637643"/>
    </source>
</evidence>
<feature type="domain" description="Copper amine oxidase-like N-terminal" evidence="2">
    <location>
        <begin position="41"/>
        <end position="135"/>
    </location>
</feature>
<organism evidence="3 4">
    <name type="scientific">Paenibacillus albidus</name>
    <dbReference type="NCBI Taxonomy" id="2041023"/>
    <lineage>
        <taxon>Bacteria</taxon>
        <taxon>Bacillati</taxon>
        <taxon>Bacillota</taxon>
        <taxon>Bacilli</taxon>
        <taxon>Bacillales</taxon>
        <taxon>Paenibacillaceae</taxon>
        <taxon>Paenibacillus</taxon>
    </lineage>
</organism>
<dbReference type="Gene3D" id="3.30.457.10">
    <property type="entry name" value="Copper amine oxidase-like, N-terminal domain"/>
    <property type="match status" value="1"/>
</dbReference>
<evidence type="ECO:0000259" key="2">
    <source>
        <dbReference type="Pfam" id="PF07833"/>
    </source>
</evidence>
<evidence type="ECO:0000313" key="3">
    <source>
        <dbReference type="EMBL" id="GGG10889.1"/>
    </source>
</evidence>
<comment type="caution">
    <text evidence="3">The sequence shown here is derived from an EMBL/GenBank/DDBJ whole genome shotgun (WGS) entry which is preliminary data.</text>
</comment>
<accession>A0A917D5C3</accession>
<reference evidence="3" key="1">
    <citation type="journal article" date="2014" name="Int. J. Syst. Evol. Microbiol.">
        <title>Complete genome sequence of Corynebacterium casei LMG S-19264T (=DSM 44701T), isolated from a smear-ripened cheese.</title>
        <authorList>
            <consortium name="US DOE Joint Genome Institute (JGI-PGF)"/>
            <person name="Walter F."/>
            <person name="Albersmeier A."/>
            <person name="Kalinowski J."/>
            <person name="Ruckert C."/>
        </authorList>
    </citation>
    <scope>NUCLEOTIDE SEQUENCE</scope>
    <source>
        <strain evidence="3">CGMCC 1.16134</strain>
    </source>
</reference>